<dbReference type="PROSITE" id="PS50893">
    <property type="entry name" value="ABC_TRANSPORTER_2"/>
    <property type="match status" value="1"/>
</dbReference>
<dbReference type="InterPro" id="IPR003439">
    <property type="entry name" value="ABC_transporter-like_ATP-bd"/>
</dbReference>
<keyword evidence="1" id="KW-0813">Transport</keyword>
<accession>A0A9D1CIF9</accession>
<dbReference type="Pfam" id="PF00005">
    <property type="entry name" value="ABC_tran"/>
    <property type="match status" value="1"/>
</dbReference>
<organism evidence="5 6">
    <name type="scientific">Candidatus Enterenecus faecium</name>
    <dbReference type="NCBI Taxonomy" id="2840780"/>
    <lineage>
        <taxon>Bacteria</taxon>
        <taxon>Bacillati</taxon>
        <taxon>Bacillota</taxon>
        <taxon>Clostridia</taxon>
        <taxon>Eubacteriales</taxon>
        <taxon>Candidatus Enterenecus</taxon>
    </lineage>
</organism>
<dbReference type="Gene3D" id="3.40.50.300">
    <property type="entry name" value="P-loop containing nucleotide triphosphate hydrolases"/>
    <property type="match status" value="1"/>
</dbReference>
<dbReference type="PANTHER" id="PTHR42939">
    <property type="entry name" value="ABC TRANSPORTER ATP-BINDING PROTEIN ALBC-RELATED"/>
    <property type="match status" value="1"/>
</dbReference>
<proteinExistence type="predicted"/>
<dbReference type="InterPro" id="IPR003593">
    <property type="entry name" value="AAA+_ATPase"/>
</dbReference>
<dbReference type="InterPro" id="IPR051782">
    <property type="entry name" value="ABC_Transporter_VariousFunc"/>
</dbReference>
<gene>
    <name evidence="5" type="ORF">IAD31_08400</name>
</gene>
<protein>
    <submittedName>
        <fullName evidence="5">ABC transporter ATP-binding protein</fullName>
    </submittedName>
</protein>
<dbReference type="EMBL" id="DVFO01000090">
    <property type="protein sequence ID" value="HIQ61594.1"/>
    <property type="molecule type" value="Genomic_DNA"/>
</dbReference>
<evidence type="ECO:0000313" key="5">
    <source>
        <dbReference type="EMBL" id="HIQ61594.1"/>
    </source>
</evidence>
<keyword evidence="3 5" id="KW-0067">ATP-binding</keyword>
<evidence type="ECO:0000313" key="6">
    <source>
        <dbReference type="Proteomes" id="UP000886879"/>
    </source>
</evidence>
<dbReference type="InterPro" id="IPR027417">
    <property type="entry name" value="P-loop_NTPase"/>
</dbReference>
<name>A0A9D1CIF9_9FIRM</name>
<evidence type="ECO:0000259" key="4">
    <source>
        <dbReference type="PROSITE" id="PS50893"/>
    </source>
</evidence>
<evidence type="ECO:0000256" key="3">
    <source>
        <dbReference type="ARBA" id="ARBA00022840"/>
    </source>
</evidence>
<dbReference type="PANTHER" id="PTHR42939:SF1">
    <property type="entry name" value="ABC TRANSPORTER ATP-BINDING PROTEIN ALBC-RELATED"/>
    <property type="match status" value="1"/>
</dbReference>
<dbReference type="GO" id="GO:0005524">
    <property type="term" value="F:ATP binding"/>
    <property type="evidence" value="ECO:0007669"/>
    <property type="project" value="UniProtKB-KW"/>
</dbReference>
<reference evidence="5" key="1">
    <citation type="submission" date="2020-10" db="EMBL/GenBank/DDBJ databases">
        <authorList>
            <person name="Gilroy R."/>
        </authorList>
    </citation>
    <scope>NUCLEOTIDE SEQUENCE</scope>
    <source>
        <strain evidence="5">ChiGjej2B2-12916</strain>
    </source>
</reference>
<dbReference type="SMART" id="SM00382">
    <property type="entry name" value="AAA"/>
    <property type="match status" value="1"/>
</dbReference>
<dbReference type="Proteomes" id="UP000886879">
    <property type="component" value="Unassembled WGS sequence"/>
</dbReference>
<reference evidence="5" key="2">
    <citation type="journal article" date="2021" name="PeerJ">
        <title>Extensive microbial diversity within the chicken gut microbiome revealed by metagenomics and culture.</title>
        <authorList>
            <person name="Gilroy R."/>
            <person name="Ravi A."/>
            <person name="Getino M."/>
            <person name="Pursley I."/>
            <person name="Horton D.L."/>
            <person name="Alikhan N.F."/>
            <person name="Baker D."/>
            <person name="Gharbi K."/>
            <person name="Hall N."/>
            <person name="Watson M."/>
            <person name="Adriaenssens E.M."/>
            <person name="Foster-Nyarko E."/>
            <person name="Jarju S."/>
            <person name="Secka A."/>
            <person name="Antonio M."/>
            <person name="Oren A."/>
            <person name="Chaudhuri R.R."/>
            <person name="La Ragione R."/>
            <person name="Hildebrand F."/>
            <person name="Pallen M.J."/>
        </authorList>
    </citation>
    <scope>NUCLEOTIDE SEQUENCE</scope>
    <source>
        <strain evidence="5">ChiGjej2B2-12916</strain>
    </source>
</reference>
<sequence>MLQLNRVSKTYHLTTHALHQVNLSIAPGEIVGLLGENGAGKTTLLKCILGLLSYQGSITLDGAPIGRDNIARLSFATCEHSFFPTLTPQEHRVFYREHFPTWRDQRFEALMDFFRLPGNRPLRAMSVGQQNQVEVILALCQGADYILMDEPFAGNDVFNREDFYKVLLGILEPTETVILSTHLLSEINHFVSRAVLLWDGQIVGDVSTADLDEQGLTVLDYVKEKYHYQPDRVSSALRELSGEEDDLCGNR</sequence>
<evidence type="ECO:0000256" key="1">
    <source>
        <dbReference type="ARBA" id="ARBA00022448"/>
    </source>
</evidence>
<evidence type="ECO:0000256" key="2">
    <source>
        <dbReference type="ARBA" id="ARBA00022741"/>
    </source>
</evidence>
<feature type="domain" description="ABC transporter" evidence="4">
    <location>
        <begin position="2"/>
        <end position="224"/>
    </location>
</feature>
<dbReference type="AlphaFoldDB" id="A0A9D1CIF9"/>
<dbReference type="GO" id="GO:0016887">
    <property type="term" value="F:ATP hydrolysis activity"/>
    <property type="evidence" value="ECO:0007669"/>
    <property type="project" value="InterPro"/>
</dbReference>
<keyword evidence="2" id="KW-0547">Nucleotide-binding</keyword>
<comment type="caution">
    <text evidence="5">The sequence shown here is derived from an EMBL/GenBank/DDBJ whole genome shotgun (WGS) entry which is preliminary data.</text>
</comment>
<dbReference type="SUPFAM" id="SSF52540">
    <property type="entry name" value="P-loop containing nucleoside triphosphate hydrolases"/>
    <property type="match status" value="1"/>
</dbReference>